<keyword evidence="1" id="KW-0805">Transcription regulation</keyword>
<dbReference type="PANTHER" id="PTHR38465:SF1">
    <property type="entry name" value="HTH-TYPE TRANSCRIPTIONAL REGULATOR MJ1563-RELATED"/>
    <property type="match status" value="1"/>
</dbReference>
<dbReference type="Gene3D" id="1.10.10.10">
    <property type="entry name" value="Winged helix-like DNA-binding domain superfamily/Winged helix DNA-binding domain"/>
    <property type="match status" value="1"/>
</dbReference>
<dbReference type="EMBL" id="JBHSQB010000021">
    <property type="protein sequence ID" value="MFC6098436.1"/>
    <property type="molecule type" value="Genomic_DNA"/>
</dbReference>
<evidence type="ECO:0000313" key="4">
    <source>
        <dbReference type="EMBL" id="MFC6098436.1"/>
    </source>
</evidence>
<name>A0ABW1PRZ0_9FLAO</name>
<gene>
    <name evidence="4" type="ORF">ACFPVY_17445</name>
</gene>
<keyword evidence="2" id="KW-0238">DNA-binding</keyword>
<sequence length="162" mass="18899">MNDSVKDREELIEMFGVHFENVHHLPPLGSRIFAILILDACARTVSFEDLIEMTGASKSSVSTNLNLLLKIGKITYFTQPGDRKKYYQPVQFSDRFDNYKKMIDFEKQILEKLLTYRKQTLSCSAEKLDLEKAEAYKEHLNDMENLLHKTITQFKELETSKQ</sequence>
<dbReference type="InterPro" id="IPR052362">
    <property type="entry name" value="HTH-GbsR_regulator"/>
</dbReference>
<evidence type="ECO:0000256" key="3">
    <source>
        <dbReference type="ARBA" id="ARBA00023163"/>
    </source>
</evidence>
<dbReference type="Proteomes" id="UP001596287">
    <property type="component" value="Unassembled WGS sequence"/>
</dbReference>
<evidence type="ECO:0000256" key="1">
    <source>
        <dbReference type="ARBA" id="ARBA00023015"/>
    </source>
</evidence>
<reference evidence="5" key="1">
    <citation type="journal article" date="2019" name="Int. J. Syst. Evol. Microbiol.">
        <title>The Global Catalogue of Microorganisms (GCM) 10K type strain sequencing project: providing services to taxonomists for standard genome sequencing and annotation.</title>
        <authorList>
            <consortium name="The Broad Institute Genomics Platform"/>
            <consortium name="The Broad Institute Genome Sequencing Center for Infectious Disease"/>
            <person name="Wu L."/>
            <person name="Ma J."/>
        </authorList>
    </citation>
    <scope>NUCLEOTIDE SEQUENCE [LARGE SCALE GENOMIC DNA]</scope>
    <source>
        <strain evidence="5">CCUG 49679</strain>
    </source>
</reference>
<dbReference type="PANTHER" id="PTHR38465">
    <property type="entry name" value="HTH-TYPE TRANSCRIPTIONAL REGULATOR MJ1563-RELATED"/>
    <property type="match status" value="1"/>
</dbReference>
<keyword evidence="3" id="KW-0804">Transcription</keyword>
<comment type="caution">
    <text evidence="4">The sequence shown here is derived from an EMBL/GenBank/DDBJ whole genome shotgun (WGS) entry which is preliminary data.</text>
</comment>
<keyword evidence="5" id="KW-1185">Reference proteome</keyword>
<dbReference type="SUPFAM" id="SSF46785">
    <property type="entry name" value="Winged helix' DNA-binding domain"/>
    <property type="match status" value="1"/>
</dbReference>
<dbReference type="RefSeq" id="WP_379793454.1">
    <property type="nucleotide sequence ID" value="NZ_JBHSQB010000021.1"/>
</dbReference>
<organism evidence="4 5">
    <name type="scientific">Flavobacterium qiangtangense</name>
    <dbReference type="NCBI Taxonomy" id="1442595"/>
    <lineage>
        <taxon>Bacteria</taxon>
        <taxon>Pseudomonadati</taxon>
        <taxon>Bacteroidota</taxon>
        <taxon>Flavobacteriia</taxon>
        <taxon>Flavobacteriales</taxon>
        <taxon>Flavobacteriaceae</taxon>
        <taxon>Flavobacterium</taxon>
    </lineage>
</organism>
<dbReference type="InterPro" id="IPR036388">
    <property type="entry name" value="WH-like_DNA-bd_sf"/>
</dbReference>
<evidence type="ECO:0000256" key="2">
    <source>
        <dbReference type="ARBA" id="ARBA00023125"/>
    </source>
</evidence>
<evidence type="ECO:0000313" key="5">
    <source>
        <dbReference type="Proteomes" id="UP001596287"/>
    </source>
</evidence>
<dbReference type="InterPro" id="IPR036390">
    <property type="entry name" value="WH_DNA-bd_sf"/>
</dbReference>
<protein>
    <submittedName>
        <fullName evidence="4">GbsR/MarR family transcriptional regulator</fullName>
    </submittedName>
</protein>
<accession>A0ABW1PRZ0</accession>
<proteinExistence type="predicted"/>